<dbReference type="SUPFAM" id="SSF51445">
    <property type="entry name" value="(Trans)glycosidases"/>
    <property type="match status" value="1"/>
</dbReference>
<dbReference type="Proteomes" id="UP000195807">
    <property type="component" value="Plasmid pCME4A9I"/>
</dbReference>
<dbReference type="InterPro" id="IPR008979">
    <property type="entry name" value="Galactose-bd-like_sf"/>
</dbReference>
<feature type="domain" description="Glycoside hydrolase family 2 catalytic" evidence="5">
    <location>
        <begin position="315"/>
        <end position="625"/>
    </location>
</feature>
<organism evidence="8 9">
    <name type="scientific">Croceicoccus marinus</name>
    <dbReference type="NCBI Taxonomy" id="450378"/>
    <lineage>
        <taxon>Bacteria</taxon>
        <taxon>Pseudomonadati</taxon>
        <taxon>Pseudomonadota</taxon>
        <taxon>Alphaproteobacteria</taxon>
        <taxon>Sphingomonadales</taxon>
        <taxon>Erythrobacteraceae</taxon>
        <taxon>Croceicoccus</taxon>
    </lineage>
</organism>
<dbReference type="PANTHER" id="PTHR42732:SF1">
    <property type="entry name" value="BETA-MANNOSIDASE"/>
    <property type="match status" value="1"/>
</dbReference>
<evidence type="ECO:0000256" key="3">
    <source>
        <dbReference type="ARBA" id="ARBA00023295"/>
    </source>
</evidence>
<dbReference type="AlphaFoldDB" id="A0A1Z1FHG2"/>
<dbReference type="PRINTS" id="PR00132">
    <property type="entry name" value="GLHYDRLASE2"/>
</dbReference>
<dbReference type="EMBL" id="CP019603">
    <property type="protein sequence ID" value="ARU18147.1"/>
    <property type="molecule type" value="Genomic_DNA"/>
</dbReference>
<dbReference type="InterPro" id="IPR006101">
    <property type="entry name" value="Glyco_hydro_2"/>
</dbReference>
<feature type="domain" description="Glycosyl hydrolases family 2 sugar binding" evidence="6">
    <location>
        <begin position="45"/>
        <end position="183"/>
    </location>
</feature>
<accession>A0A1Z1FHG2</accession>
<dbReference type="PANTHER" id="PTHR42732">
    <property type="entry name" value="BETA-GALACTOSIDASE"/>
    <property type="match status" value="1"/>
</dbReference>
<dbReference type="Pfam" id="PF00703">
    <property type="entry name" value="Glyco_hydro_2"/>
    <property type="match status" value="1"/>
</dbReference>
<dbReference type="Gene3D" id="2.60.120.430">
    <property type="entry name" value="Galactose-binding lectin"/>
    <property type="match status" value="1"/>
</dbReference>
<dbReference type="InterPro" id="IPR006103">
    <property type="entry name" value="Glyco_hydro_2_cat"/>
</dbReference>
<dbReference type="Gene3D" id="3.20.20.80">
    <property type="entry name" value="Glycosidases"/>
    <property type="match status" value="1"/>
</dbReference>
<dbReference type="GO" id="GO:0005975">
    <property type="term" value="P:carbohydrate metabolic process"/>
    <property type="evidence" value="ECO:0007669"/>
    <property type="project" value="InterPro"/>
</dbReference>
<dbReference type="Pfam" id="PF02837">
    <property type="entry name" value="Glyco_hydro_2_N"/>
    <property type="match status" value="1"/>
</dbReference>
<gene>
    <name evidence="8" type="ORF">A9D14_15915</name>
</gene>
<dbReference type="InterPro" id="IPR006104">
    <property type="entry name" value="Glyco_hydro_2_N"/>
</dbReference>
<evidence type="ECO:0000259" key="6">
    <source>
        <dbReference type="Pfam" id="PF02837"/>
    </source>
</evidence>
<dbReference type="KEGG" id="cman:A9D14_15915"/>
<evidence type="ECO:0000256" key="2">
    <source>
        <dbReference type="ARBA" id="ARBA00022801"/>
    </source>
</evidence>
<dbReference type="InterPro" id="IPR013783">
    <property type="entry name" value="Ig-like_fold"/>
</dbReference>
<geneLocation type="plasmid" evidence="9">
    <name>pcme4a9i</name>
</geneLocation>
<evidence type="ECO:0000256" key="1">
    <source>
        <dbReference type="ARBA" id="ARBA00007401"/>
    </source>
</evidence>
<dbReference type="GO" id="GO:0004553">
    <property type="term" value="F:hydrolase activity, hydrolyzing O-glycosyl compounds"/>
    <property type="evidence" value="ECO:0007669"/>
    <property type="project" value="InterPro"/>
</dbReference>
<reference evidence="8 9" key="1">
    <citation type="submission" date="2017-01" db="EMBL/GenBank/DDBJ databases">
        <title>Complete genome sequence of esterase-producing bacterium Croceicoccus marinus E4A9.</title>
        <authorList>
            <person name="Wu Y.-H."/>
            <person name="Cheng H."/>
            <person name="Xu L."/>
            <person name="Huo Y.-Y."/>
            <person name="Wang C.-S."/>
            <person name="Xu X.-W."/>
        </authorList>
    </citation>
    <scope>NUCLEOTIDE SEQUENCE [LARGE SCALE GENOMIC DNA]</scope>
    <source>
        <strain evidence="8 9">E4A9</strain>
        <plasmid evidence="9">Plasmid pcme4a9i</plasmid>
    </source>
</reference>
<dbReference type="InterPro" id="IPR036156">
    <property type="entry name" value="Beta-gal/glucu_dom_sf"/>
</dbReference>
<evidence type="ECO:0000313" key="8">
    <source>
        <dbReference type="EMBL" id="ARU18147.1"/>
    </source>
</evidence>
<evidence type="ECO:0000259" key="7">
    <source>
        <dbReference type="Pfam" id="PF11721"/>
    </source>
</evidence>
<keyword evidence="9" id="KW-1185">Reference proteome</keyword>
<sequence length="877" mass="96165">MAGPESGAQDASSQRQTIALTEGWQFNLIGPYDDQGNLAALQPDNWEAVSIPHTWNRVGYYRSDPETHVNTPDNVDKTQGVGYYYARFAAPQLVGGERLFLEFDAVSRTAELWLNDTRIGENRNPFGRFRIDVTDQIRSGQANDLYVKVDNTQPALGNSTADVLPMTGDFFVRGGIYRPARLVVTQPVHFDMLDHGGSGVYAATTSLSGDRATISVSGRISNSTDSAAPVTVVASLLDDAGRVVGSWQQDTSVPAGETAELEGEFDVASPHLWNGVADPYLHTLRFELQGSDGTVIDSIDQDFGIREMKLDPERGFLLNGRPYQLRGAGFHQDTEASDWAVSREEIDESLRILLDMGANSIRLSHYQHGSPVHELADRYGIVLWDEIGLVTAWTNARDQVDAPAGIVENARQQLRDLVHQNYNHASVAVWGIANEVDFGPGRPDFLGRPPEVIADPMPLLNNLAALSRELDPTRAVVIANCCEERGMEEVPIVANAVDAVGVNRYFGWYYGEPDQLGDHLDALRAKHPDKPLSVSEFGAGGSANMHTDNPLGGPVEKAGRTQPEEYQTWFHEENWRELAGRDYLWGIWPWNAFDFGTTVRAEGDAQDINTKGLVTYDREIRKDAFYFYRANWSDRPTVHIQGRRYVDRAYPVTDVRVNSNAPSTTLIVNGMALDTMDDCDLNVCVWSDVELAEGKNEIVARGRFAGETVEDAIEWRLDEGQADTFRIDSGTVLAAEAPVQFGSDDFFVGGTAGSTDQPGGWGRDPIPAEIADTDRRGVVASFRQGDFSYRIPAASGRYRVTLTFVEPDQPSGARLFDVAANGRTVLSSYDVAARAGGTLSAVSESFDVEVPGDMLELEFSPVAGEAIVSSVEVVPAE</sequence>
<dbReference type="Gene3D" id="2.60.120.260">
    <property type="entry name" value="Galactose-binding domain-like"/>
    <property type="match status" value="1"/>
</dbReference>
<evidence type="ECO:0000259" key="5">
    <source>
        <dbReference type="Pfam" id="PF02836"/>
    </source>
</evidence>
<proteinExistence type="inferred from homology"/>
<keyword evidence="3" id="KW-0326">Glycosidase</keyword>
<dbReference type="STRING" id="450378.GCA_001661675_03198"/>
<dbReference type="SUPFAM" id="SSF49303">
    <property type="entry name" value="beta-Galactosidase/glucuronidase domain"/>
    <property type="match status" value="1"/>
</dbReference>
<protein>
    <submittedName>
        <fullName evidence="8">Glycoside hydrolase</fullName>
    </submittedName>
</protein>
<dbReference type="InterPro" id="IPR006102">
    <property type="entry name" value="Ig-like_GH2"/>
</dbReference>
<dbReference type="InterPro" id="IPR021720">
    <property type="entry name" value="Malectin_dom"/>
</dbReference>
<name>A0A1Z1FHG2_9SPHN</name>
<dbReference type="Pfam" id="PF11721">
    <property type="entry name" value="Malectin"/>
    <property type="match status" value="1"/>
</dbReference>
<dbReference type="OrthoDB" id="9758603at2"/>
<keyword evidence="8" id="KW-0614">Plasmid</keyword>
<feature type="domain" description="Malectin" evidence="7">
    <location>
        <begin position="738"/>
        <end position="861"/>
    </location>
</feature>
<evidence type="ECO:0000313" key="9">
    <source>
        <dbReference type="Proteomes" id="UP000195807"/>
    </source>
</evidence>
<dbReference type="SUPFAM" id="SSF49785">
    <property type="entry name" value="Galactose-binding domain-like"/>
    <property type="match status" value="1"/>
</dbReference>
<evidence type="ECO:0000259" key="4">
    <source>
        <dbReference type="Pfam" id="PF00703"/>
    </source>
</evidence>
<keyword evidence="2 8" id="KW-0378">Hydrolase</keyword>
<dbReference type="InterPro" id="IPR051913">
    <property type="entry name" value="GH2_Domain-Containing"/>
</dbReference>
<dbReference type="InterPro" id="IPR017853">
    <property type="entry name" value="GH"/>
</dbReference>
<dbReference type="Gene3D" id="2.60.40.10">
    <property type="entry name" value="Immunoglobulins"/>
    <property type="match status" value="2"/>
</dbReference>
<comment type="similarity">
    <text evidence="1">Belongs to the glycosyl hydrolase 2 family.</text>
</comment>
<dbReference type="Pfam" id="PF02836">
    <property type="entry name" value="Glyco_hydro_2_C"/>
    <property type="match status" value="1"/>
</dbReference>
<feature type="domain" description="Glycoside hydrolase family 2 immunoglobulin-like beta-sandwich" evidence="4">
    <location>
        <begin position="203"/>
        <end position="306"/>
    </location>
</feature>